<proteinExistence type="predicted"/>
<organism evidence="2 3">
    <name type="scientific">Tectimicrobiota bacterium</name>
    <dbReference type="NCBI Taxonomy" id="2528274"/>
    <lineage>
        <taxon>Bacteria</taxon>
        <taxon>Pseudomonadati</taxon>
        <taxon>Nitrospinota/Tectimicrobiota group</taxon>
        <taxon>Candidatus Tectimicrobiota</taxon>
    </lineage>
</organism>
<dbReference type="Pfam" id="PF13480">
    <property type="entry name" value="Acetyltransf_6"/>
    <property type="match status" value="1"/>
</dbReference>
<dbReference type="AlphaFoldDB" id="A0A932MNJ0"/>
<sequence length="347" mass="40017">MKPAWDRLAEESDVSHPFLTFEWVQTWWECFGEGKELHILLVKNNGKLKAIAPLMRSTEKKYGVSVRQLGLIYNPHTPRCDFLVARDAKGVYPAVWRHLWSHRSEWDVLALCQLPSDSRTLLKFRRYASAGRFPAGIWEGEKSPYLLIGTPNGYPDGTCRKEEKNLKNRFNRLQKLGQPDLEVITQADATLNDGLRLEAAAWKAGSGTAIVSDPAVCAFYSKLAERAALRGWLRLYFLSVRNRRIAFTYSLCYKQRLFLLKPGYDPDCAQYAPSRLLLSLTLRNALARDITEYDLLGSDDEWKLKWTNEVRPHSWLFIYPRTPRGFLLHGLKFGLLRRICKMPSAFF</sequence>
<reference evidence="2" key="1">
    <citation type="submission" date="2020-07" db="EMBL/GenBank/DDBJ databases">
        <title>Huge and variable diversity of episymbiotic CPR bacteria and DPANN archaea in groundwater ecosystems.</title>
        <authorList>
            <person name="He C.Y."/>
            <person name="Keren R."/>
            <person name="Whittaker M."/>
            <person name="Farag I.F."/>
            <person name="Doudna J."/>
            <person name="Cate J.H.D."/>
            <person name="Banfield J.F."/>
        </authorList>
    </citation>
    <scope>NUCLEOTIDE SEQUENCE</scope>
    <source>
        <strain evidence="2">NC_groundwater_763_Ag_S-0.2um_68_21</strain>
    </source>
</reference>
<evidence type="ECO:0000313" key="3">
    <source>
        <dbReference type="Proteomes" id="UP000782312"/>
    </source>
</evidence>
<feature type="domain" description="BioF2-like acetyltransferase" evidence="1">
    <location>
        <begin position="161"/>
        <end position="303"/>
    </location>
</feature>
<accession>A0A932MNJ0</accession>
<protein>
    <submittedName>
        <fullName evidence="2">GNAT family N-acetyltransferase</fullName>
    </submittedName>
</protein>
<evidence type="ECO:0000313" key="2">
    <source>
        <dbReference type="EMBL" id="MBI3129414.1"/>
    </source>
</evidence>
<evidence type="ECO:0000259" key="1">
    <source>
        <dbReference type="Pfam" id="PF13480"/>
    </source>
</evidence>
<dbReference type="Proteomes" id="UP000782312">
    <property type="component" value="Unassembled WGS sequence"/>
</dbReference>
<dbReference type="Gene3D" id="3.40.630.30">
    <property type="match status" value="1"/>
</dbReference>
<name>A0A932MNJ0_UNCTE</name>
<dbReference type="InterPro" id="IPR016181">
    <property type="entry name" value="Acyl_CoA_acyltransferase"/>
</dbReference>
<dbReference type="EMBL" id="JACPUR010000041">
    <property type="protein sequence ID" value="MBI3129414.1"/>
    <property type="molecule type" value="Genomic_DNA"/>
</dbReference>
<dbReference type="SUPFAM" id="SSF55729">
    <property type="entry name" value="Acyl-CoA N-acyltransferases (Nat)"/>
    <property type="match status" value="1"/>
</dbReference>
<comment type="caution">
    <text evidence="2">The sequence shown here is derived from an EMBL/GenBank/DDBJ whole genome shotgun (WGS) entry which is preliminary data.</text>
</comment>
<dbReference type="InterPro" id="IPR038740">
    <property type="entry name" value="BioF2-like_GNAT_dom"/>
</dbReference>
<gene>
    <name evidence="2" type="ORF">HYZ11_17530</name>
</gene>